<dbReference type="PANTHER" id="PTHR46797">
    <property type="entry name" value="HTH-TYPE TRANSCRIPTIONAL REGULATOR"/>
    <property type="match status" value="1"/>
</dbReference>
<dbReference type="RefSeq" id="WP_386727919.1">
    <property type="nucleotide sequence ID" value="NZ_JBHSTP010000001.1"/>
</dbReference>
<evidence type="ECO:0000313" key="4">
    <source>
        <dbReference type="Proteomes" id="UP001596306"/>
    </source>
</evidence>
<keyword evidence="1" id="KW-0238">DNA-binding</keyword>
<dbReference type="InterPro" id="IPR050807">
    <property type="entry name" value="TransReg_Diox_bact_type"/>
</dbReference>
<accession>A0ABW1VCV5</accession>
<name>A0ABW1VCV5_9MICO</name>
<evidence type="ECO:0000259" key="2">
    <source>
        <dbReference type="PROSITE" id="PS50943"/>
    </source>
</evidence>
<sequence>MVEANALAAAIGARVKQERKTRHWTLDQLAEVAGVSRRMIVNVENGAANPSVNTLLRISDALGIGLPALVEPPARSGVRVTRKDEGSTLWQGDHGGRGVLVAGTQKPDVLELWDWTLNVGDTHVSEEHMAGTKELLQVLSGTAEIVVGDEAFRLTAGDAITFSGDLPHSYTNVDQDTVRFVLAVFEPNVGSRENGAASARHS</sequence>
<dbReference type="Gene3D" id="2.60.120.10">
    <property type="entry name" value="Jelly Rolls"/>
    <property type="match status" value="1"/>
</dbReference>
<organism evidence="3 4">
    <name type="scientific">Luethyella okanaganae</name>
    <dbReference type="NCBI Taxonomy" id="69372"/>
    <lineage>
        <taxon>Bacteria</taxon>
        <taxon>Bacillati</taxon>
        <taxon>Actinomycetota</taxon>
        <taxon>Actinomycetes</taxon>
        <taxon>Micrococcales</taxon>
        <taxon>Microbacteriaceae</taxon>
        <taxon>Luethyella</taxon>
    </lineage>
</organism>
<proteinExistence type="predicted"/>
<dbReference type="SUPFAM" id="SSF47413">
    <property type="entry name" value="lambda repressor-like DNA-binding domains"/>
    <property type="match status" value="1"/>
</dbReference>
<dbReference type="SUPFAM" id="SSF51182">
    <property type="entry name" value="RmlC-like cupins"/>
    <property type="match status" value="1"/>
</dbReference>
<dbReference type="InterPro" id="IPR013096">
    <property type="entry name" value="Cupin_2"/>
</dbReference>
<evidence type="ECO:0000313" key="3">
    <source>
        <dbReference type="EMBL" id="MFC6355295.1"/>
    </source>
</evidence>
<gene>
    <name evidence="3" type="ORF">ACFQB0_04115</name>
</gene>
<protein>
    <submittedName>
        <fullName evidence="3">Helix-turn-helix domain-containing protein</fullName>
    </submittedName>
</protein>
<dbReference type="CDD" id="cd02209">
    <property type="entry name" value="cupin_XRE_C"/>
    <property type="match status" value="1"/>
</dbReference>
<evidence type="ECO:0000256" key="1">
    <source>
        <dbReference type="ARBA" id="ARBA00023125"/>
    </source>
</evidence>
<dbReference type="InterPro" id="IPR001387">
    <property type="entry name" value="Cro/C1-type_HTH"/>
</dbReference>
<dbReference type="Pfam" id="PF07883">
    <property type="entry name" value="Cupin_2"/>
    <property type="match status" value="1"/>
</dbReference>
<dbReference type="SMART" id="SM00530">
    <property type="entry name" value="HTH_XRE"/>
    <property type="match status" value="1"/>
</dbReference>
<dbReference type="Pfam" id="PF01381">
    <property type="entry name" value="HTH_3"/>
    <property type="match status" value="1"/>
</dbReference>
<dbReference type="InterPro" id="IPR010982">
    <property type="entry name" value="Lambda_DNA-bd_dom_sf"/>
</dbReference>
<dbReference type="InterPro" id="IPR011051">
    <property type="entry name" value="RmlC_Cupin_sf"/>
</dbReference>
<dbReference type="PROSITE" id="PS50943">
    <property type="entry name" value="HTH_CROC1"/>
    <property type="match status" value="1"/>
</dbReference>
<dbReference type="CDD" id="cd00093">
    <property type="entry name" value="HTH_XRE"/>
    <property type="match status" value="1"/>
</dbReference>
<comment type="caution">
    <text evidence="3">The sequence shown here is derived from an EMBL/GenBank/DDBJ whole genome shotgun (WGS) entry which is preliminary data.</text>
</comment>
<keyword evidence="4" id="KW-1185">Reference proteome</keyword>
<dbReference type="EMBL" id="JBHSTP010000001">
    <property type="protein sequence ID" value="MFC6355295.1"/>
    <property type="molecule type" value="Genomic_DNA"/>
</dbReference>
<dbReference type="PANTHER" id="PTHR46797:SF1">
    <property type="entry name" value="METHYLPHOSPHONATE SYNTHASE"/>
    <property type="match status" value="1"/>
</dbReference>
<feature type="domain" description="HTH cro/C1-type" evidence="2">
    <location>
        <begin position="15"/>
        <end position="69"/>
    </location>
</feature>
<reference evidence="4" key="1">
    <citation type="journal article" date="2019" name="Int. J. Syst. Evol. Microbiol.">
        <title>The Global Catalogue of Microorganisms (GCM) 10K type strain sequencing project: providing services to taxonomists for standard genome sequencing and annotation.</title>
        <authorList>
            <consortium name="The Broad Institute Genomics Platform"/>
            <consortium name="The Broad Institute Genome Sequencing Center for Infectious Disease"/>
            <person name="Wu L."/>
            <person name="Ma J."/>
        </authorList>
    </citation>
    <scope>NUCLEOTIDE SEQUENCE [LARGE SCALE GENOMIC DNA]</scope>
    <source>
        <strain evidence="4">CCUG 43304</strain>
    </source>
</reference>
<dbReference type="Proteomes" id="UP001596306">
    <property type="component" value="Unassembled WGS sequence"/>
</dbReference>
<dbReference type="InterPro" id="IPR014710">
    <property type="entry name" value="RmlC-like_jellyroll"/>
</dbReference>
<dbReference type="Gene3D" id="1.10.260.40">
    <property type="entry name" value="lambda repressor-like DNA-binding domains"/>
    <property type="match status" value="1"/>
</dbReference>